<dbReference type="PANTHER" id="PTHR10414">
    <property type="entry name" value="ETHANOLAMINEPHOSPHOTRANSFERASE"/>
    <property type="match status" value="1"/>
</dbReference>
<dbReference type="OrthoDB" id="196717at2759"/>
<feature type="transmembrane region" description="Helical" evidence="6">
    <location>
        <begin position="323"/>
        <end position="343"/>
    </location>
</feature>
<feature type="transmembrane region" description="Helical" evidence="6">
    <location>
        <begin position="50"/>
        <end position="74"/>
    </location>
</feature>
<gene>
    <name evidence="7" type="ORF">LPJ61_001330</name>
</gene>
<feature type="transmembrane region" description="Helical" evidence="6">
    <location>
        <begin position="141"/>
        <end position="157"/>
    </location>
</feature>
<keyword evidence="3 5" id="KW-0808">Transferase</keyword>
<dbReference type="GO" id="GO:0016020">
    <property type="term" value="C:membrane"/>
    <property type="evidence" value="ECO:0007669"/>
    <property type="project" value="UniProtKB-SubCell"/>
</dbReference>
<dbReference type="AlphaFoldDB" id="A0A9W7YGX9"/>
<evidence type="ECO:0000313" key="7">
    <source>
        <dbReference type="EMBL" id="KAJ1733923.1"/>
    </source>
</evidence>
<dbReference type="InterPro" id="IPR014472">
    <property type="entry name" value="CHOPT"/>
</dbReference>
<dbReference type="Pfam" id="PF01066">
    <property type="entry name" value="CDP-OH_P_transf"/>
    <property type="match status" value="1"/>
</dbReference>
<feature type="transmembrane region" description="Helical" evidence="6">
    <location>
        <begin position="349"/>
        <end position="368"/>
    </location>
</feature>
<evidence type="ECO:0008006" key="9">
    <source>
        <dbReference type="Google" id="ProtNLM"/>
    </source>
</evidence>
<dbReference type="PIRSF" id="PIRSF015665">
    <property type="entry name" value="CHOPT"/>
    <property type="match status" value="1"/>
</dbReference>
<keyword evidence="4 6" id="KW-0472">Membrane</keyword>
<dbReference type="Gene3D" id="1.20.120.1760">
    <property type="match status" value="1"/>
</dbReference>
<dbReference type="InterPro" id="IPR000462">
    <property type="entry name" value="CDP-OH_P_trans"/>
</dbReference>
<sequence>MAPYIPQKYLPNLRKYKYQAIDKSLISKYVLAEYWNQLVKIFPLTMAANMVTLLGAVHVVAAVALCQAYAPNLVEECPPWVYYTFAACVWIYGSFDAVDGKQARRTGTASPLGELFDHGCDSLVVSLIMLLFAAACQLGQTWWTVALVFFALANFYVSTMEEYHTHVLFLGYFSGPVEGILCFSLSAMATGFFGPAFWSSDIYAMLRLPAVVADRLPPLTLAQTVVVSIGAMLVPTIYASFSNIAKACREQKRSTPLALADAVPFVASISSVVVWLHLSPEIRTQHLVLFLNFVGFAFSYIVGRVIVAHVTGAPFPKLNRMHIPMFLGAANALAPSVGLTKLFDGPNEVLLVWICLVYTAAQYAHFALEVIDTICAFLDINCLTIKHKQPQPAAAEPAKKDK</sequence>
<protein>
    <recommendedName>
        <fullName evidence="9">Choline/ethanolaminephosphotransferase</fullName>
    </recommendedName>
</protein>
<organism evidence="7 8">
    <name type="scientific">Coemansia biformis</name>
    <dbReference type="NCBI Taxonomy" id="1286918"/>
    <lineage>
        <taxon>Eukaryota</taxon>
        <taxon>Fungi</taxon>
        <taxon>Fungi incertae sedis</taxon>
        <taxon>Zoopagomycota</taxon>
        <taxon>Kickxellomycotina</taxon>
        <taxon>Kickxellomycetes</taxon>
        <taxon>Kickxellales</taxon>
        <taxon>Kickxellaceae</taxon>
        <taxon>Coemansia</taxon>
    </lineage>
</organism>
<dbReference type="Proteomes" id="UP001143981">
    <property type="component" value="Unassembled WGS sequence"/>
</dbReference>
<evidence type="ECO:0000256" key="5">
    <source>
        <dbReference type="RuleBase" id="RU003750"/>
    </source>
</evidence>
<reference evidence="7" key="1">
    <citation type="submission" date="2022-07" db="EMBL/GenBank/DDBJ databases">
        <title>Phylogenomic reconstructions and comparative analyses of Kickxellomycotina fungi.</title>
        <authorList>
            <person name="Reynolds N.K."/>
            <person name="Stajich J.E."/>
            <person name="Barry K."/>
            <person name="Grigoriev I.V."/>
            <person name="Crous P."/>
            <person name="Smith M.E."/>
        </authorList>
    </citation>
    <scope>NUCLEOTIDE SEQUENCE</scope>
    <source>
        <strain evidence="7">BCRC 34381</strain>
    </source>
</reference>
<keyword evidence="8" id="KW-1185">Reference proteome</keyword>
<comment type="similarity">
    <text evidence="2 5">Belongs to the CDP-alcohol phosphatidyltransferase class-I family.</text>
</comment>
<dbReference type="InterPro" id="IPR043130">
    <property type="entry name" value="CDP-OH_PTrfase_TM_dom"/>
</dbReference>
<evidence type="ECO:0000256" key="6">
    <source>
        <dbReference type="SAM" id="Phobius"/>
    </source>
</evidence>
<comment type="subcellular location">
    <subcellularLocation>
        <location evidence="1">Membrane</location>
    </subcellularLocation>
</comment>
<keyword evidence="6" id="KW-0812">Transmembrane</keyword>
<dbReference type="GO" id="GO:0016780">
    <property type="term" value="F:phosphotransferase activity, for other substituted phosphate groups"/>
    <property type="evidence" value="ECO:0007669"/>
    <property type="project" value="InterPro"/>
</dbReference>
<dbReference type="InterPro" id="IPR048254">
    <property type="entry name" value="CDP_ALCOHOL_P_TRANSF_CS"/>
</dbReference>
<accession>A0A9W7YGX9</accession>
<keyword evidence="6" id="KW-1133">Transmembrane helix</keyword>
<comment type="caution">
    <text evidence="7">The sequence shown here is derived from an EMBL/GenBank/DDBJ whole genome shotgun (WGS) entry which is preliminary data.</text>
</comment>
<dbReference type="EMBL" id="JANBOI010000107">
    <property type="protein sequence ID" value="KAJ1733923.1"/>
    <property type="molecule type" value="Genomic_DNA"/>
</dbReference>
<feature type="transmembrane region" description="Helical" evidence="6">
    <location>
        <begin position="257"/>
        <end position="278"/>
    </location>
</feature>
<dbReference type="PROSITE" id="PS00379">
    <property type="entry name" value="CDP_ALCOHOL_P_TRANSF"/>
    <property type="match status" value="1"/>
</dbReference>
<evidence type="ECO:0000313" key="8">
    <source>
        <dbReference type="Proteomes" id="UP001143981"/>
    </source>
</evidence>
<feature type="transmembrane region" description="Helical" evidence="6">
    <location>
        <begin position="290"/>
        <end position="311"/>
    </location>
</feature>
<dbReference type="PANTHER" id="PTHR10414:SF37">
    <property type="entry name" value="BB IN A BOXCAR, ISOFORM C"/>
    <property type="match status" value="1"/>
</dbReference>
<evidence type="ECO:0000256" key="3">
    <source>
        <dbReference type="ARBA" id="ARBA00022679"/>
    </source>
</evidence>
<proteinExistence type="inferred from homology"/>
<evidence type="ECO:0000256" key="2">
    <source>
        <dbReference type="ARBA" id="ARBA00010441"/>
    </source>
</evidence>
<feature type="transmembrane region" description="Helical" evidence="6">
    <location>
        <begin position="169"/>
        <end position="198"/>
    </location>
</feature>
<feature type="transmembrane region" description="Helical" evidence="6">
    <location>
        <begin position="80"/>
        <end position="98"/>
    </location>
</feature>
<dbReference type="GO" id="GO:0008654">
    <property type="term" value="P:phospholipid biosynthetic process"/>
    <property type="evidence" value="ECO:0007669"/>
    <property type="project" value="InterPro"/>
</dbReference>
<evidence type="ECO:0000256" key="1">
    <source>
        <dbReference type="ARBA" id="ARBA00004370"/>
    </source>
</evidence>
<evidence type="ECO:0000256" key="4">
    <source>
        <dbReference type="ARBA" id="ARBA00023136"/>
    </source>
</evidence>
<feature type="transmembrane region" description="Helical" evidence="6">
    <location>
        <begin position="218"/>
        <end position="245"/>
    </location>
</feature>
<name>A0A9W7YGX9_9FUNG</name>